<accession>A0ACC0I964</accession>
<sequence length="378" mass="42286">MATTTTRIVLSLSLYKVTFMSSSFFLLLLLLLLLHLQTHLVLGDANGLKTCGFDRIYQFGDSMSDTGNLVRESAVGANTSFARLPYGQTFFHNATGRCSDGRLMIDFFAMAAGLPFLDPYLNTDGDFRHGANFAVASSTALPVEVLANKNILTMYTNSSLSVQLNWMSTHFYSIFHAEEDYGDKLKNSLFMLGETGGNDYNYAFVQGKTNAEVKSMVPEVVQAIVDAVRKVIHYGAVRVVVPGNFPIGCFPIYLTIFQTNDSTAYDEHHCLKQFNEFTMYHNNHLQQAIEELKRQYPNAIIVYGDYYNAFWWLLRCARHLGFDANSIQKACCGIGGDYKFSLIDGCGDPEVKVCPNLNQHISWDGVHLTQQTYMTLAG</sequence>
<proteinExistence type="predicted"/>
<name>A0ACC0I964_9ERIC</name>
<dbReference type="EMBL" id="CM045763">
    <property type="protein sequence ID" value="KAI8022229.1"/>
    <property type="molecule type" value="Genomic_DNA"/>
</dbReference>
<organism evidence="1 2">
    <name type="scientific">Camellia lanceoleosa</name>
    <dbReference type="NCBI Taxonomy" id="1840588"/>
    <lineage>
        <taxon>Eukaryota</taxon>
        <taxon>Viridiplantae</taxon>
        <taxon>Streptophyta</taxon>
        <taxon>Embryophyta</taxon>
        <taxon>Tracheophyta</taxon>
        <taxon>Spermatophyta</taxon>
        <taxon>Magnoliopsida</taxon>
        <taxon>eudicotyledons</taxon>
        <taxon>Gunneridae</taxon>
        <taxon>Pentapetalae</taxon>
        <taxon>asterids</taxon>
        <taxon>Ericales</taxon>
        <taxon>Theaceae</taxon>
        <taxon>Camellia</taxon>
    </lineage>
</organism>
<gene>
    <name evidence="1" type="ORF">LOK49_LG03G01706</name>
</gene>
<evidence type="ECO:0000313" key="2">
    <source>
        <dbReference type="Proteomes" id="UP001060215"/>
    </source>
</evidence>
<keyword evidence="2" id="KW-1185">Reference proteome</keyword>
<reference evidence="1 2" key="1">
    <citation type="journal article" date="2022" name="Plant J.">
        <title>Chromosome-level genome of Camellia lanceoleosa provides a valuable resource for understanding genome evolution and self-incompatibility.</title>
        <authorList>
            <person name="Gong W."/>
            <person name="Xiao S."/>
            <person name="Wang L."/>
            <person name="Liao Z."/>
            <person name="Chang Y."/>
            <person name="Mo W."/>
            <person name="Hu G."/>
            <person name="Li W."/>
            <person name="Zhao G."/>
            <person name="Zhu H."/>
            <person name="Hu X."/>
            <person name="Ji K."/>
            <person name="Xiang X."/>
            <person name="Song Q."/>
            <person name="Yuan D."/>
            <person name="Jin S."/>
            <person name="Zhang L."/>
        </authorList>
    </citation>
    <scope>NUCLEOTIDE SEQUENCE [LARGE SCALE GENOMIC DNA]</scope>
    <source>
        <strain evidence="1">SQ_2022a</strain>
    </source>
</reference>
<evidence type="ECO:0000313" key="1">
    <source>
        <dbReference type="EMBL" id="KAI8022229.1"/>
    </source>
</evidence>
<dbReference type="Proteomes" id="UP001060215">
    <property type="component" value="Chromosome 6"/>
</dbReference>
<protein>
    <submittedName>
        <fullName evidence="1">Acetylajmalan esterase</fullName>
    </submittedName>
</protein>
<comment type="caution">
    <text evidence="1">The sequence shown here is derived from an EMBL/GenBank/DDBJ whole genome shotgun (WGS) entry which is preliminary data.</text>
</comment>